<keyword evidence="7" id="KW-1185">Reference proteome</keyword>
<evidence type="ECO:0000313" key="6">
    <source>
        <dbReference type="EMBL" id="SNX43686.1"/>
    </source>
</evidence>
<dbReference type="PANTHER" id="PTHR30419">
    <property type="entry name" value="HTH-TYPE TRANSCRIPTIONAL REGULATOR YBHD"/>
    <property type="match status" value="1"/>
</dbReference>
<comment type="similarity">
    <text evidence="1">Belongs to the LysR transcriptional regulatory family.</text>
</comment>
<dbReference type="CDD" id="cd08438">
    <property type="entry name" value="PBP2_CidR"/>
    <property type="match status" value="1"/>
</dbReference>
<reference evidence="7" key="1">
    <citation type="submission" date="2016-09" db="EMBL/GenBank/DDBJ databases">
        <authorList>
            <person name="Varghese N."/>
            <person name="Submissions S."/>
        </authorList>
    </citation>
    <scope>NUCLEOTIDE SEQUENCE [LARGE SCALE GENOMIC DNA]</scope>
    <source>
        <strain evidence="7">ANC 4466</strain>
    </source>
</reference>
<keyword evidence="4" id="KW-0804">Transcription</keyword>
<evidence type="ECO:0000256" key="3">
    <source>
        <dbReference type="ARBA" id="ARBA00023125"/>
    </source>
</evidence>
<dbReference type="Pfam" id="PF03466">
    <property type="entry name" value="LysR_substrate"/>
    <property type="match status" value="1"/>
</dbReference>
<dbReference type="AlphaFoldDB" id="A0A240E528"/>
<dbReference type="PANTHER" id="PTHR30419:SF8">
    <property type="entry name" value="NITROGEN ASSIMILATION TRANSCRIPTIONAL ACTIVATOR-RELATED"/>
    <property type="match status" value="1"/>
</dbReference>
<dbReference type="Gene3D" id="1.10.10.10">
    <property type="entry name" value="Winged helix-like DNA-binding domain superfamily/Winged helix DNA-binding domain"/>
    <property type="match status" value="1"/>
</dbReference>
<dbReference type="InterPro" id="IPR036390">
    <property type="entry name" value="WH_DNA-bd_sf"/>
</dbReference>
<dbReference type="InterPro" id="IPR036388">
    <property type="entry name" value="WH-like_DNA-bd_sf"/>
</dbReference>
<protein>
    <submittedName>
        <fullName evidence="6">DNA-binding transcriptional regulator, LysR family</fullName>
    </submittedName>
</protein>
<evidence type="ECO:0000256" key="4">
    <source>
        <dbReference type="ARBA" id="ARBA00023163"/>
    </source>
</evidence>
<dbReference type="InterPro" id="IPR005119">
    <property type="entry name" value="LysR_subst-bd"/>
</dbReference>
<dbReference type="GO" id="GO:0003677">
    <property type="term" value="F:DNA binding"/>
    <property type="evidence" value="ECO:0007669"/>
    <property type="project" value="UniProtKB-KW"/>
</dbReference>
<evidence type="ECO:0000256" key="1">
    <source>
        <dbReference type="ARBA" id="ARBA00009437"/>
    </source>
</evidence>
<dbReference type="FunFam" id="1.10.10.10:FF:000001">
    <property type="entry name" value="LysR family transcriptional regulator"/>
    <property type="match status" value="1"/>
</dbReference>
<dbReference type="SUPFAM" id="SSF53850">
    <property type="entry name" value="Periplasmic binding protein-like II"/>
    <property type="match status" value="1"/>
</dbReference>
<gene>
    <name evidence="6" type="ORF">SAMN05421731_101728</name>
</gene>
<dbReference type="InterPro" id="IPR050950">
    <property type="entry name" value="HTH-type_LysR_regulators"/>
</dbReference>
<organism evidence="6 7">
    <name type="scientific">Acinetobacter puyangensis</name>
    <dbReference type="NCBI Taxonomy" id="1096779"/>
    <lineage>
        <taxon>Bacteria</taxon>
        <taxon>Pseudomonadati</taxon>
        <taxon>Pseudomonadota</taxon>
        <taxon>Gammaproteobacteria</taxon>
        <taxon>Moraxellales</taxon>
        <taxon>Moraxellaceae</taxon>
        <taxon>Acinetobacter</taxon>
    </lineage>
</organism>
<sequence>MVSLKLLQCFVTLVDTKSFTRTAELLYLTQPTISKNLQQLEQELQVELLVKSDHARKRQIELTEIGQRVYQHALEMLQIEHDLRQDIKNYSALKVGTLQMGVPPLGAQLLTSALFEFHRQWPQIKLSFLEVGSKGIEQALLNNELDVGVLLEPIQHDIFNHVELCDYPLMVVLRHDSQWAKRSSIALEELRHQAFLLFQENFSLNEMILNACLANGFEPNIVCRSSQWGLLADMVYQRMGVALLPKYYTQMLDPEKFAAVTLEQPEIRWHLVMAWKKNIIISPAVAAWIAVLRQHFKEVKRA</sequence>
<feature type="domain" description="HTH lysR-type" evidence="5">
    <location>
        <begin position="2"/>
        <end position="63"/>
    </location>
</feature>
<accession>A0A240E528</accession>
<evidence type="ECO:0000259" key="5">
    <source>
        <dbReference type="PROSITE" id="PS50931"/>
    </source>
</evidence>
<dbReference type="PROSITE" id="PS50931">
    <property type="entry name" value="HTH_LYSR"/>
    <property type="match status" value="1"/>
</dbReference>
<proteinExistence type="inferred from homology"/>
<keyword evidence="3 6" id="KW-0238">DNA-binding</keyword>
<dbReference type="EMBL" id="OANT01000001">
    <property type="protein sequence ID" value="SNX43686.1"/>
    <property type="molecule type" value="Genomic_DNA"/>
</dbReference>
<keyword evidence="2" id="KW-0805">Transcription regulation</keyword>
<dbReference type="GO" id="GO:0003700">
    <property type="term" value="F:DNA-binding transcription factor activity"/>
    <property type="evidence" value="ECO:0007669"/>
    <property type="project" value="InterPro"/>
</dbReference>
<dbReference type="Pfam" id="PF00126">
    <property type="entry name" value="HTH_1"/>
    <property type="match status" value="1"/>
</dbReference>
<evidence type="ECO:0000256" key="2">
    <source>
        <dbReference type="ARBA" id="ARBA00023015"/>
    </source>
</evidence>
<name>A0A240E528_9GAMM</name>
<dbReference type="OrthoDB" id="646694at2"/>
<dbReference type="SUPFAM" id="SSF46785">
    <property type="entry name" value="Winged helix' DNA-binding domain"/>
    <property type="match status" value="1"/>
</dbReference>
<dbReference type="PRINTS" id="PR00039">
    <property type="entry name" value="HTHLYSR"/>
</dbReference>
<dbReference type="GO" id="GO:0005829">
    <property type="term" value="C:cytosol"/>
    <property type="evidence" value="ECO:0007669"/>
    <property type="project" value="TreeGrafter"/>
</dbReference>
<dbReference type="Gene3D" id="3.40.190.290">
    <property type="match status" value="1"/>
</dbReference>
<dbReference type="Proteomes" id="UP000219042">
    <property type="component" value="Unassembled WGS sequence"/>
</dbReference>
<dbReference type="RefSeq" id="WP_097077945.1">
    <property type="nucleotide sequence ID" value="NZ_BAABHT010000020.1"/>
</dbReference>
<dbReference type="InterPro" id="IPR000847">
    <property type="entry name" value="LysR_HTH_N"/>
</dbReference>
<evidence type="ECO:0000313" key="7">
    <source>
        <dbReference type="Proteomes" id="UP000219042"/>
    </source>
</evidence>